<comment type="caution">
    <text evidence="1">The sequence shown here is derived from an EMBL/GenBank/DDBJ whole genome shotgun (WGS) entry which is preliminary data.</text>
</comment>
<keyword evidence="2" id="KW-1185">Reference proteome</keyword>
<accession>A0ABP8HB86</accession>
<dbReference type="RefSeq" id="WP_345256801.1">
    <property type="nucleotide sequence ID" value="NZ_BAABGY010000009.1"/>
</dbReference>
<dbReference type="EMBL" id="BAABGY010000009">
    <property type="protein sequence ID" value="GAA4336844.1"/>
    <property type="molecule type" value="Genomic_DNA"/>
</dbReference>
<gene>
    <name evidence="1" type="ORF">GCM10023184_32350</name>
</gene>
<reference evidence="2" key="1">
    <citation type="journal article" date="2019" name="Int. J. Syst. Evol. Microbiol.">
        <title>The Global Catalogue of Microorganisms (GCM) 10K type strain sequencing project: providing services to taxonomists for standard genome sequencing and annotation.</title>
        <authorList>
            <consortium name="The Broad Institute Genomics Platform"/>
            <consortium name="The Broad Institute Genome Sequencing Center for Infectious Disease"/>
            <person name="Wu L."/>
            <person name="Ma J."/>
        </authorList>
    </citation>
    <scope>NUCLEOTIDE SEQUENCE [LARGE SCALE GENOMIC DNA]</scope>
    <source>
        <strain evidence="2">JCM 17919</strain>
    </source>
</reference>
<proteinExistence type="predicted"/>
<protein>
    <submittedName>
        <fullName evidence="1">Uncharacterized protein</fullName>
    </submittedName>
</protein>
<sequence length="58" mass="6789">MNTQQIEQETLKLLYRQELKKLYQAVLHGRSQEALRPQKTLVTHLLHCLGERPCNAAF</sequence>
<dbReference type="Proteomes" id="UP001501725">
    <property type="component" value="Unassembled WGS sequence"/>
</dbReference>
<organism evidence="1 2">
    <name type="scientific">Flaviaesturariibacter amylovorans</name>
    <dbReference type="NCBI Taxonomy" id="1084520"/>
    <lineage>
        <taxon>Bacteria</taxon>
        <taxon>Pseudomonadati</taxon>
        <taxon>Bacteroidota</taxon>
        <taxon>Chitinophagia</taxon>
        <taxon>Chitinophagales</taxon>
        <taxon>Chitinophagaceae</taxon>
        <taxon>Flaviaestuariibacter</taxon>
    </lineage>
</organism>
<name>A0ABP8HB86_9BACT</name>
<evidence type="ECO:0000313" key="1">
    <source>
        <dbReference type="EMBL" id="GAA4336844.1"/>
    </source>
</evidence>
<evidence type="ECO:0000313" key="2">
    <source>
        <dbReference type="Proteomes" id="UP001501725"/>
    </source>
</evidence>